<dbReference type="Gene3D" id="1.10.1740.10">
    <property type="match status" value="1"/>
</dbReference>
<evidence type="ECO:0000313" key="7">
    <source>
        <dbReference type="EMBL" id="MCW6536279.1"/>
    </source>
</evidence>
<comment type="caution">
    <text evidence="7">The sequence shown here is derived from an EMBL/GenBank/DDBJ whole genome shotgun (WGS) entry which is preliminary data.</text>
</comment>
<dbReference type="Gene3D" id="1.10.10.10">
    <property type="entry name" value="Winged helix-like DNA-binding domain superfamily/Winged helix DNA-binding domain"/>
    <property type="match status" value="1"/>
</dbReference>
<evidence type="ECO:0000259" key="5">
    <source>
        <dbReference type="Pfam" id="PF04542"/>
    </source>
</evidence>
<evidence type="ECO:0000259" key="6">
    <source>
        <dbReference type="Pfam" id="PF08281"/>
    </source>
</evidence>
<dbReference type="Proteomes" id="UP001165565">
    <property type="component" value="Unassembled WGS sequence"/>
</dbReference>
<dbReference type="RefSeq" id="WP_265269663.1">
    <property type="nucleotide sequence ID" value="NZ_JANFAV010000012.1"/>
</dbReference>
<organism evidence="7 8">
    <name type="scientific">Sphingomonas lycopersici</name>
    <dbReference type="NCBI Taxonomy" id="2951807"/>
    <lineage>
        <taxon>Bacteria</taxon>
        <taxon>Pseudomonadati</taxon>
        <taxon>Pseudomonadota</taxon>
        <taxon>Alphaproteobacteria</taxon>
        <taxon>Sphingomonadales</taxon>
        <taxon>Sphingomonadaceae</taxon>
        <taxon>Sphingomonas</taxon>
    </lineage>
</organism>
<dbReference type="EMBL" id="JANFAV010000012">
    <property type="protein sequence ID" value="MCW6536279.1"/>
    <property type="molecule type" value="Genomic_DNA"/>
</dbReference>
<reference evidence="7" key="1">
    <citation type="submission" date="2022-06" db="EMBL/GenBank/DDBJ databases">
        <title>Sphingomonas sp. nov. isolated from rhizosphere soil of tomato.</title>
        <authorList>
            <person name="Dong H."/>
            <person name="Gao R."/>
        </authorList>
    </citation>
    <scope>NUCLEOTIDE SEQUENCE</scope>
    <source>
        <strain evidence="7">MMSM24</strain>
    </source>
</reference>
<evidence type="ECO:0000256" key="2">
    <source>
        <dbReference type="ARBA" id="ARBA00023015"/>
    </source>
</evidence>
<dbReference type="SUPFAM" id="SSF88659">
    <property type="entry name" value="Sigma3 and sigma4 domains of RNA polymerase sigma factors"/>
    <property type="match status" value="1"/>
</dbReference>
<proteinExistence type="inferred from homology"/>
<feature type="domain" description="RNA polymerase sigma-70 region 2" evidence="5">
    <location>
        <begin position="74"/>
        <end position="138"/>
    </location>
</feature>
<evidence type="ECO:0000313" key="8">
    <source>
        <dbReference type="Proteomes" id="UP001165565"/>
    </source>
</evidence>
<comment type="similarity">
    <text evidence="1">Belongs to the sigma-70 factor family. ECF subfamily.</text>
</comment>
<keyword evidence="8" id="KW-1185">Reference proteome</keyword>
<accession>A0AA41ZB16</accession>
<dbReference type="GO" id="GO:0006352">
    <property type="term" value="P:DNA-templated transcription initiation"/>
    <property type="evidence" value="ECO:0007669"/>
    <property type="project" value="InterPro"/>
</dbReference>
<protein>
    <submittedName>
        <fullName evidence="7">Sigma-70 family RNA polymerase sigma factor</fullName>
    </submittedName>
</protein>
<sequence>MSPDRGIALVLRQSDIVRAGQCRVRFVFVPFSPCPPAPPNRPPRSVSSGCHNSLSDAIALEADRLPVPTLEETFRSERDRLLRYLTRRVGIESAPDLVQEVFARAAGSQQASQLANPIGFIRRITRNLLIDRARRRERNNIVMFPLDDERELSVAPEQGLAIEAQDLLRIYNDAVASLPEKTLRVFLMRRDKQLSYQQISEELGIAMDTVKYHMTRANAFIAAAVEEHR</sequence>
<evidence type="ECO:0000256" key="3">
    <source>
        <dbReference type="ARBA" id="ARBA00023082"/>
    </source>
</evidence>
<dbReference type="GO" id="GO:0016987">
    <property type="term" value="F:sigma factor activity"/>
    <property type="evidence" value="ECO:0007669"/>
    <property type="project" value="UniProtKB-KW"/>
</dbReference>
<dbReference type="InterPro" id="IPR013324">
    <property type="entry name" value="RNA_pol_sigma_r3/r4-like"/>
</dbReference>
<keyword evidence="2" id="KW-0805">Transcription regulation</keyword>
<evidence type="ECO:0000256" key="4">
    <source>
        <dbReference type="ARBA" id="ARBA00023163"/>
    </source>
</evidence>
<keyword evidence="4" id="KW-0804">Transcription</keyword>
<dbReference type="NCBIfam" id="TIGR02937">
    <property type="entry name" value="sigma70-ECF"/>
    <property type="match status" value="1"/>
</dbReference>
<dbReference type="Pfam" id="PF08281">
    <property type="entry name" value="Sigma70_r4_2"/>
    <property type="match status" value="1"/>
</dbReference>
<dbReference type="InterPro" id="IPR007627">
    <property type="entry name" value="RNA_pol_sigma70_r2"/>
</dbReference>
<dbReference type="PANTHER" id="PTHR43133:SF63">
    <property type="entry name" value="RNA POLYMERASE SIGMA FACTOR FECI-RELATED"/>
    <property type="match status" value="1"/>
</dbReference>
<dbReference type="InterPro" id="IPR014284">
    <property type="entry name" value="RNA_pol_sigma-70_dom"/>
</dbReference>
<dbReference type="PANTHER" id="PTHR43133">
    <property type="entry name" value="RNA POLYMERASE ECF-TYPE SIGMA FACTO"/>
    <property type="match status" value="1"/>
</dbReference>
<dbReference type="Pfam" id="PF04542">
    <property type="entry name" value="Sigma70_r2"/>
    <property type="match status" value="1"/>
</dbReference>
<dbReference type="InterPro" id="IPR036388">
    <property type="entry name" value="WH-like_DNA-bd_sf"/>
</dbReference>
<dbReference type="InterPro" id="IPR039425">
    <property type="entry name" value="RNA_pol_sigma-70-like"/>
</dbReference>
<keyword evidence="3" id="KW-0731">Sigma factor</keyword>
<name>A0AA41ZB16_9SPHN</name>
<gene>
    <name evidence="7" type="ORF">NEE01_15985</name>
</gene>
<feature type="domain" description="RNA polymerase sigma factor 70 region 4 type 2" evidence="6">
    <location>
        <begin position="171"/>
        <end position="217"/>
    </location>
</feature>
<dbReference type="SUPFAM" id="SSF88946">
    <property type="entry name" value="Sigma2 domain of RNA polymerase sigma factors"/>
    <property type="match status" value="1"/>
</dbReference>
<dbReference type="InterPro" id="IPR013325">
    <property type="entry name" value="RNA_pol_sigma_r2"/>
</dbReference>
<dbReference type="InterPro" id="IPR013249">
    <property type="entry name" value="RNA_pol_sigma70_r4_t2"/>
</dbReference>
<dbReference type="AlphaFoldDB" id="A0AA41ZB16"/>
<evidence type="ECO:0000256" key="1">
    <source>
        <dbReference type="ARBA" id="ARBA00010641"/>
    </source>
</evidence>
<dbReference type="GO" id="GO:0003677">
    <property type="term" value="F:DNA binding"/>
    <property type="evidence" value="ECO:0007669"/>
    <property type="project" value="InterPro"/>
</dbReference>